<evidence type="ECO:0000313" key="10">
    <source>
        <dbReference type="Proteomes" id="UP001140206"/>
    </source>
</evidence>
<dbReference type="Proteomes" id="UP001140206">
    <property type="component" value="Chromosome 2"/>
</dbReference>
<dbReference type="Pfam" id="PF00319">
    <property type="entry name" value="SRF-TF"/>
    <property type="match status" value="1"/>
</dbReference>
<evidence type="ECO:0000256" key="5">
    <source>
        <dbReference type="ARBA" id="ARBA00023242"/>
    </source>
</evidence>
<feature type="region of interest" description="Disordered" evidence="7">
    <location>
        <begin position="214"/>
        <end position="234"/>
    </location>
</feature>
<dbReference type="Gene3D" id="3.40.1810.10">
    <property type="entry name" value="Transcription factor, MADS-box"/>
    <property type="match status" value="1"/>
</dbReference>
<evidence type="ECO:0000313" key="9">
    <source>
        <dbReference type="EMBL" id="KAJ4784726.1"/>
    </source>
</evidence>
<dbReference type="GO" id="GO:0000987">
    <property type="term" value="F:cis-regulatory region sequence-specific DNA binding"/>
    <property type="evidence" value="ECO:0007669"/>
    <property type="project" value="InterPro"/>
</dbReference>
<dbReference type="GO" id="GO:0005634">
    <property type="term" value="C:nucleus"/>
    <property type="evidence" value="ECO:0007669"/>
    <property type="project" value="UniProtKB-SubCell"/>
</dbReference>
<dbReference type="InterPro" id="IPR033897">
    <property type="entry name" value="SRF-like_MADS-box"/>
</dbReference>
<accession>A0AAV8F0S6</accession>
<comment type="caution">
    <text evidence="9">The sequence shown here is derived from an EMBL/GenBank/DDBJ whole genome shotgun (WGS) entry which is preliminary data.</text>
</comment>
<keyword evidence="2" id="KW-0805">Transcription regulation</keyword>
<feature type="domain" description="MADS-box" evidence="8">
    <location>
        <begin position="1"/>
        <end position="49"/>
    </location>
</feature>
<evidence type="ECO:0000256" key="6">
    <source>
        <dbReference type="SAM" id="Coils"/>
    </source>
</evidence>
<evidence type="ECO:0000256" key="4">
    <source>
        <dbReference type="ARBA" id="ARBA00023163"/>
    </source>
</evidence>
<evidence type="ECO:0000256" key="7">
    <source>
        <dbReference type="SAM" id="MobiDB-lite"/>
    </source>
</evidence>
<dbReference type="InterPro" id="IPR036879">
    <property type="entry name" value="TF_MADSbox_sf"/>
</dbReference>
<dbReference type="SMART" id="SM00432">
    <property type="entry name" value="MADS"/>
    <property type="match status" value="1"/>
</dbReference>
<protein>
    <submittedName>
        <fullName evidence="9">MADS-box transcription factor family protein</fullName>
    </submittedName>
</protein>
<keyword evidence="10" id="KW-1185">Reference proteome</keyword>
<sequence length="370" mass="40507">MGRKKATMELIGKMSVRSSTFRKRKASLLKKANELAILCDVEVSVVVAAGPDDPAPEIWPSLEKAANMVSYANGYTSNKKEEQTKKVVQQVADMQVELKKLEMENLEMEAKLFLEELLSGRSQVADLASPEIAMRLWAMIDNRRMAVHQRINTLLSLPVPFHSAAPCVPVLSDVQEETPWLFSHLTADMTNTLELQIDGGPPLECWQEEVDVGGENNANLPAHGPATSADQEDGQLGLSEQLTETGEFFSTNLPAETTHSEEVRGAVSMCIGDGPPIECWTMEDVIGGDLVNAIPSEHTPFPSVVPDIGQPGLIDLPDETTEAPAVIAYTSELYGADGMQVEDEASHFYCPVYDDISERIDVILSSFSRF</sequence>
<proteinExistence type="predicted"/>
<keyword evidence="6" id="KW-0175">Coiled coil</keyword>
<evidence type="ECO:0000256" key="1">
    <source>
        <dbReference type="ARBA" id="ARBA00004123"/>
    </source>
</evidence>
<evidence type="ECO:0000256" key="2">
    <source>
        <dbReference type="ARBA" id="ARBA00023015"/>
    </source>
</evidence>
<name>A0AAV8F0S6_9POAL</name>
<dbReference type="AlphaFoldDB" id="A0AAV8F0S6"/>
<keyword evidence="5" id="KW-0539">Nucleus</keyword>
<evidence type="ECO:0000256" key="3">
    <source>
        <dbReference type="ARBA" id="ARBA00023125"/>
    </source>
</evidence>
<dbReference type="PANTHER" id="PTHR48019">
    <property type="entry name" value="SERUM RESPONSE FACTOR HOMOLOG"/>
    <property type="match status" value="1"/>
</dbReference>
<dbReference type="GO" id="GO:0045944">
    <property type="term" value="P:positive regulation of transcription by RNA polymerase II"/>
    <property type="evidence" value="ECO:0007669"/>
    <property type="project" value="InterPro"/>
</dbReference>
<organism evidence="9 10">
    <name type="scientific">Rhynchospora pubera</name>
    <dbReference type="NCBI Taxonomy" id="906938"/>
    <lineage>
        <taxon>Eukaryota</taxon>
        <taxon>Viridiplantae</taxon>
        <taxon>Streptophyta</taxon>
        <taxon>Embryophyta</taxon>
        <taxon>Tracheophyta</taxon>
        <taxon>Spermatophyta</taxon>
        <taxon>Magnoliopsida</taxon>
        <taxon>Liliopsida</taxon>
        <taxon>Poales</taxon>
        <taxon>Cyperaceae</taxon>
        <taxon>Cyperoideae</taxon>
        <taxon>Rhynchosporeae</taxon>
        <taxon>Rhynchospora</taxon>
    </lineage>
</organism>
<dbReference type="EMBL" id="JAMFTS010000002">
    <property type="protein sequence ID" value="KAJ4784726.1"/>
    <property type="molecule type" value="Genomic_DNA"/>
</dbReference>
<dbReference type="InterPro" id="IPR002100">
    <property type="entry name" value="TF_MADSbox"/>
</dbReference>
<feature type="coiled-coil region" evidence="6">
    <location>
        <begin position="84"/>
        <end position="116"/>
    </location>
</feature>
<evidence type="ECO:0000259" key="8">
    <source>
        <dbReference type="PROSITE" id="PS50066"/>
    </source>
</evidence>
<dbReference type="GO" id="GO:0046983">
    <property type="term" value="F:protein dimerization activity"/>
    <property type="evidence" value="ECO:0007669"/>
    <property type="project" value="InterPro"/>
</dbReference>
<comment type="subcellular location">
    <subcellularLocation>
        <location evidence="1">Nucleus</location>
    </subcellularLocation>
</comment>
<gene>
    <name evidence="9" type="ORF">LUZ62_035972</name>
</gene>
<reference evidence="9" key="1">
    <citation type="submission" date="2022-08" db="EMBL/GenBank/DDBJ databases">
        <authorList>
            <person name="Marques A."/>
        </authorList>
    </citation>
    <scope>NUCLEOTIDE SEQUENCE</scope>
    <source>
        <strain evidence="9">RhyPub2mFocal</strain>
        <tissue evidence="9">Leaves</tissue>
    </source>
</reference>
<dbReference type="InterPro" id="IPR050142">
    <property type="entry name" value="MADS-box/MEF2_TF"/>
</dbReference>
<dbReference type="PRINTS" id="PR00404">
    <property type="entry name" value="MADSDOMAIN"/>
</dbReference>
<dbReference type="GO" id="GO:0000981">
    <property type="term" value="F:DNA-binding transcription factor activity, RNA polymerase II-specific"/>
    <property type="evidence" value="ECO:0007669"/>
    <property type="project" value="InterPro"/>
</dbReference>
<dbReference type="CDD" id="cd00266">
    <property type="entry name" value="MADS_SRF_like"/>
    <property type="match status" value="1"/>
</dbReference>
<keyword evidence="3" id="KW-0238">DNA-binding</keyword>
<keyword evidence="4" id="KW-0804">Transcription</keyword>
<dbReference type="PROSITE" id="PS50066">
    <property type="entry name" value="MADS_BOX_2"/>
    <property type="match status" value="1"/>
</dbReference>
<dbReference type="SUPFAM" id="SSF55455">
    <property type="entry name" value="SRF-like"/>
    <property type="match status" value="1"/>
</dbReference>